<dbReference type="Gene3D" id="2.60.120.620">
    <property type="entry name" value="q2cbj1_9rhob like domain"/>
    <property type="match status" value="1"/>
</dbReference>
<dbReference type="GO" id="GO:0051213">
    <property type="term" value="F:dioxygenase activity"/>
    <property type="evidence" value="ECO:0007669"/>
    <property type="project" value="UniProtKB-KW"/>
</dbReference>
<dbReference type="Proteomes" id="UP001226750">
    <property type="component" value="Chromosome"/>
</dbReference>
<dbReference type="InterPro" id="IPR018724">
    <property type="entry name" value="2OG-Fe_dioxygenase"/>
</dbReference>
<protein>
    <submittedName>
        <fullName evidence="1">2OG-Fe dioxygenase family protein</fullName>
    </submittedName>
</protein>
<keyword evidence="1" id="KW-0223">Dioxygenase</keyword>
<keyword evidence="2" id="KW-1185">Reference proteome</keyword>
<name>A0AAX3XFY8_9PAST</name>
<evidence type="ECO:0000313" key="1">
    <source>
        <dbReference type="EMBL" id="WIM80480.1"/>
    </source>
</evidence>
<keyword evidence="1" id="KW-0560">Oxidoreductase</keyword>
<dbReference type="RefSeq" id="WP_039095359.1">
    <property type="nucleotide sequence ID" value="NZ_CP126975.1"/>
</dbReference>
<organism evidence="1 2">
    <name type="scientific">Gallibacterium anatis</name>
    <dbReference type="NCBI Taxonomy" id="750"/>
    <lineage>
        <taxon>Bacteria</taxon>
        <taxon>Pseudomonadati</taxon>
        <taxon>Pseudomonadota</taxon>
        <taxon>Gammaproteobacteria</taxon>
        <taxon>Pasteurellales</taxon>
        <taxon>Pasteurellaceae</taxon>
        <taxon>Gallibacterium</taxon>
    </lineage>
</organism>
<evidence type="ECO:0000313" key="2">
    <source>
        <dbReference type="Proteomes" id="UP001226750"/>
    </source>
</evidence>
<reference evidence="1 2" key="1">
    <citation type="submission" date="2023-06" db="EMBL/GenBank/DDBJ databases">
        <title>Complete Genome Sequence of Gallibacterium anatis Strain BJF12, Isolated from a chicken with diarrhea.</title>
        <authorList>
            <person name="Guo F."/>
            <person name="Bu W."/>
            <person name="Xu F."/>
            <person name="Wen T."/>
        </authorList>
    </citation>
    <scope>NUCLEOTIDE SEQUENCE [LARGE SCALE GENOMIC DNA]</scope>
    <source>
        <strain evidence="1 2">BJF12</strain>
    </source>
</reference>
<gene>
    <name evidence="1" type="ORF">QP018_04430</name>
</gene>
<dbReference type="Pfam" id="PF10014">
    <property type="entry name" value="2OG-Fe_Oxy_2"/>
    <property type="match status" value="1"/>
</dbReference>
<accession>A0AAX3XFY8</accession>
<proteinExistence type="predicted"/>
<dbReference type="AlphaFoldDB" id="A0AAX3XFY8"/>
<sequence length="247" mass="28784">MYYQLISATNPSIGKWQNQLKEQSYLYISSNEVQKVMRDIFPDYQQGLSDFLQSWFNLAIDKFMADGGTYRERTHAVFSSSVKKKLINKLPYQPHFQTKYYNSLNGDVPRYFEEIPENVLNNKVFSALLKMAHLLFSGIDYKNYYIEAHQFRINAKVGIEGLPTPEGVHRDGVRFVMMVMVSRENIQGGITTIYDLNKKELSQFTLKNILDIAIVDDQKVFHGVSPIYKENLEKNYAYRDVLVITFK</sequence>
<dbReference type="EMBL" id="CP126975">
    <property type="protein sequence ID" value="WIM80480.1"/>
    <property type="molecule type" value="Genomic_DNA"/>
</dbReference>